<feature type="transmembrane region" description="Helical" evidence="1">
    <location>
        <begin position="53"/>
        <end position="75"/>
    </location>
</feature>
<evidence type="ECO:0000256" key="1">
    <source>
        <dbReference type="SAM" id="Phobius"/>
    </source>
</evidence>
<keyword evidence="3" id="KW-1185">Reference proteome</keyword>
<keyword evidence="1" id="KW-1133">Transmembrane helix</keyword>
<dbReference type="EMBL" id="JAAAMV010000009">
    <property type="protein sequence ID" value="NBD24715.1"/>
    <property type="molecule type" value="Genomic_DNA"/>
</dbReference>
<feature type="transmembrane region" description="Helical" evidence="1">
    <location>
        <begin position="120"/>
        <end position="144"/>
    </location>
</feature>
<feature type="transmembrane region" description="Helical" evidence="1">
    <location>
        <begin position="12"/>
        <end position="33"/>
    </location>
</feature>
<evidence type="ECO:0000313" key="2">
    <source>
        <dbReference type="EMBL" id="NBD24715.1"/>
    </source>
</evidence>
<proteinExistence type="predicted"/>
<keyword evidence="1" id="KW-0472">Membrane</keyword>
<dbReference type="Proteomes" id="UP000665561">
    <property type="component" value="Unassembled WGS sequence"/>
</dbReference>
<protein>
    <submittedName>
        <fullName evidence="2">Uncharacterized protein</fullName>
    </submittedName>
</protein>
<comment type="caution">
    <text evidence="2">The sequence shown here is derived from an EMBL/GenBank/DDBJ whole genome shotgun (WGS) entry which is preliminary data.</text>
</comment>
<organism evidence="2 3">
    <name type="scientific">Paenibacillus glycinis</name>
    <dbReference type="NCBI Taxonomy" id="2697035"/>
    <lineage>
        <taxon>Bacteria</taxon>
        <taxon>Bacillati</taxon>
        <taxon>Bacillota</taxon>
        <taxon>Bacilli</taxon>
        <taxon>Bacillales</taxon>
        <taxon>Paenibacillaceae</taxon>
        <taxon>Paenibacillus</taxon>
    </lineage>
</organism>
<sequence>MTATAHWIEGWIKIAGMLQLGVAVGSLAVPRLLRWKEQLTRLRPLLGQIFWTYAAYIFVTNLFFAGLSLALASSLADGSRLSTAVCGFIACYWAGRLGIQFFYFDKRGLPIGGIYRYGEWLLVASFAFFAVVYGGVAFAGFAGLSR</sequence>
<reference evidence="2 3" key="1">
    <citation type="submission" date="2020-01" db="EMBL/GenBank/DDBJ databases">
        <title>Paenibacillus soybeanensis sp. nov. isolated from the nodules of soybean (Glycine max(L.) Merr).</title>
        <authorList>
            <person name="Wang H."/>
        </authorList>
    </citation>
    <scope>NUCLEOTIDE SEQUENCE [LARGE SCALE GENOMIC DNA]</scope>
    <source>
        <strain evidence="2 3">T1</strain>
    </source>
</reference>
<name>A0ABW9XQ18_9BACL</name>
<accession>A0ABW9XQ18</accession>
<evidence type="ECO:0000313" key="3">
    <source>
        <dbReference type="Proteomes" id="UP000665561"/>
    </source>
</evidence>
<gene>
    <name evidence="2" type="ORF">GT019_12600</name>
</gene>
<keyword evidence="1" id="KW-0812">Transmembrane</keyword>
<feature type="transmembrane region" description="Helical" evidence="1">
    <location>
        <begin position="81"/>
        <end position="99"/>
    </location>
</feature>
<dbReference type="RefSeq" id="WP_161743533.1">
    <property type="nucleotide sequence ID" value="NZ_JAAAMV010000009.1"/>
</dbReference>